<gene>
    <name evidence="1" type="ORF">S01H1_82883</name>
</gene>
<protein>
    <recommendedName>
        <fullName evidence="2">Metallo-beta-lactamase domain-containing protein</fullName>
    </recommendedName>
</protein>
<dbReference type="Gene3D" id="3.60.15.10">
    <property type="entry name" value="Ribonuclease Z/Hydroxyacylglutathione hydrolase-like"/>
    <property type="match status" value="1"/>
</dbReference>
<organism evidence="1">
    <name type="scientific">marine sediment metagenome</name>
    <dbReference type="NCBI Taxonomy" id="412755"/>
    <lineage>
        <taxon>unclassified sequences</taxon>
        <taxon>metagenomes</taxon>
        <taxon>ecological metagenomes</taxon>
    </lineage>
</organism>
<evidence type="ECO:0008006" key="2">
    <source>
        <dbReference type="Google" id="ProtNLM"/>
    </source>
</evidence>
<dbReference type="EMBL" id="BARS01056240">
    <property type="protein sequence ID" value="GAG52474.1"/>
    <property type="molecule type" value="Genomic_DNA"/>
</dbReference>
<dbReference type="InterPro" id="IPR036866">
    <property type="entry name" value="RibonucZ/Hydroxyglut_hydro"/>
</dbReference>
<dbReference type="PANTHER" id="PTHR47619:SF1">
    <property type="entry name" value="EXODEOXYRIBONUCLEASE WALJ"/>
    <property type="match status" value="1"/>
</dbReference>
<dbReference type="AlphaFoldDB" id="X0Y9H9"/>
<comment type="caution">
    <text evidence="1">The sequence shown here is derived from an EMBL/GenBank/DDBJ whole genome shotgun (WGS) entry which is preliminary data.</text>
</comment>
<dbReference type="PANTHER" id="PTHR47619">
    <property type="entry name" value="METALLO-HYDROLASE YYCJ-RELATED"/>
    <property type="match status" value="1"/>
</dbReference>
<name>X0Y9H9_9ZZZZ</name>
<dbReference type="SUPFAM" id="SSF56281">
    <property type="entry name" value="Metallo-hydrolase/oxidoreductase"/>
    <property type="match status" value="1"/>
</dbReference>
<sequence>MHTTRTAHDAADGVAFVVECAGKRLGILTDLGHPFPGLQSILESVDGAYLESNYDPHMLETGSYQPWLKARIRGDRGHLSNDESARLVQACGRRMPRWVAVAHLSQENNRPELAVAAHQAAVGRDYPIHHASRYECSELLNV</sequence>
<reference evidence="1" key="1">
    <citation type="journal article" date="2014" name="Front. Microbiol.">
        <title>High frequency of phylogenetically diverse reductive dehalogenase-homologous genes in deep subseafloor sedimentary metagenomes.</title>
        <authorList>
            <person name="Kawai M."/>
            <person name="Futagami T."/>
            <person name="Toyoda A."/>
            <person name="Takaki Y."/>
            <person name="Nishi S."/>
            <person name="Hori S."/>
            <person name="Arai W."/>
            <person name="Tsubouchi T."/>
            <person name="Morono Y."/>
            <person name="Uchiyama I."/>
            <person name="Ito T."/>
            <person name="Fujiyama A."/>
            <person name="Inagaki F."/>
            <person name="Takami H."/>
        </authorList>
    </citation>
    <scope>NUCLEOTIDE SEQUENCE</scope>
    <source>
        <strain evidence="1">Expedition CK06-06</strain>
    </source>
</reference>
<proteinExistence type="predicted"/>
<evidence type="ECO:0000313" key="1">
    <source>
        <dbReference type="EMBL" id="GAG52474.1"/>
    </source>
</evidence>
<accession>X0Y9H9</accession>
<dbReference type="InterPro" id="IPR052533">
    <property type="entry name" value="WalJ/YycJ-like"/>
</dbReference>